<dbReference type="InterPro" id="IPR005135">
    <property type="entry name" value="Endo/exonuclease/phosphatase"/>
</dbReference>
<dbReference type="PANTHER" id="PTHR14859:SF15">
    <property type="entry name" value="ENDONUCLEASE_EXONUCLEASE_PHOSPHATASE DOMAIN-CONTAINING PROTEIN"/>
    <property type="match status" value="1"/>
</dbReference>
<feature type="compositionally biased region" description="Basic and acidic residues" evidence="1">
    <location>
        <begin position="360"/>
        <end position="370"/>
    </location>
</feature>
<protein>
    <submittedName>
        <fullName evidence="4">Endonuclease</fullName>
    </submittedName>
</protein>
<proteinExistence type="predicted"/>
<keyword evidence="4" id="KW-0378">Hydrolase</keyword>
<feature type="transmembrane region" description="Helical" evidence="2">
    <location>
        <begin position="47"/>
        <end position="66"/>
    </location>
</feature>
<dbReference type="Gene3D" id="3.60.10.10">
    <property type="entry name" value="Endonuclease/exonuclease/phosphatase"/>
    <property type="match status" value="1"/>
</dbReference>
<sequence length="370" mass="41701">MVDPGFGMSGWRKWTTRAVVALLCLLVVLSFLPLWQTDRWWVRQWDYPRLQVAGLLLIFSVALFLLKVRRVRWFWVLVAGVAAALAWQVSHFLAYLPFYPKQVAAAQTCSPQRQLSLLNANVLLTNSDYSRLLRLVEQHRPDVLLLLEVGDEWEKAVAPLRKAYPYALSEAAPNTYGMMLLSRLPMEGRIRHLLQPGVPSAQVELTLRGGQRVDFYAMHPEPPWPGDDSGERDAELVTVGREVRDAGRAAIVMGDLNDVAWSRTSKLFKEVAGMGDPRVGRGFYPTFTAQYPLLRWPLDHLFVSPHFEMMAIDVLPDIGSDHFPIYFSLCLTDRAGERKVAPSASAATEAEASEELGEGLAEKREENRGE</sequence>
<dbReference type="GO" id="GO:0004519">
    <property type="term" value="F:endonuclease activity"/>
    <property type="evidence" value="ECO:0007669"/>
    <property type="project" value="UniProtKB-KW"/>
</dbReference>
<feature type="region of interest" description="Disordered" evidence="1">
    <location>
        <begin position="340"/>
        <end position="370"/>
    </location>
</feature>
<keyword evidence="4" id="KW-0540">Nuclease</keyword>
<dbReference type="PANTHER" id="PTHR14859">
    <property type="entry name" value="CALCOFLUOR WHITE HYPERSENSITIVE PROTEIN PRECURSOR"/>
    <property type="match status" value="1"/>
</dbReference>
<keyword evidence="5" id="KW-1185">Reference proteome</keyword>
<organism evidence="4 5">
    <name type="scientific">Sphingomonas edaphi</name>
    <dbReference type="NCBI Taxonomy" id="2315689"/>
    <lineage>
        <taxon>Bacteria</taxon>
        <taxon>Pseudomonadati</taxon>
        <taxon>Pseudomonadota</taxon>
        <taxon>Alphaproteobacteria</taxon>
        <taxon>Sphingomonadales</taxon>
        <taxon>Sphingomonadaceae</taxon>
        <taxon>Sphingomonas</taxon>
    </lineage>
</organism>
<keyword evidence="4" id="KW-0255">Endonuclease</keyword>
<feature type="transmembrane region" description="Helical" evidence="2">
    <location>
        <begin position="73"/>
        <end position="98"/>
    </location>
</feature>
<evidence type="ECO:0000256" key="1">
    <source>
        <dbReference type="SAM" id="MobiDB-lite"/>
    </source>
</evidence>
<evidence type="ECO:0000256" key="2">
    <source>
        <dbReference type="SAM" id="Phobius"/>
    </source>
</evidence>
<dbReference type="EMBL" id="QXTF01000003">
    <property type="protein sequence ID" value="RIX27419.1"/>
    <property type="molecule type" value="Genomic_DNA"/>
</dbReference>
<feature type="transmembrane region" description="Helical" evidence="2">
    <location>
        <begin position="18"/>
        <end position="35"/>
    </location>
</feature>
<dbReference type="InterPro" id="IPR036691">
    <property type="entry name" value="Endo/exonu/phosph_ase_sf"/>
</dbReference>
<dbReference type="SUPFAM" id="SSF56219">
    <property type="entry name" value="DNase I-like"/>
    <property type="match status" value="1"/>
</dbReference>
<evidence type="ECO:0000259" key="3">
    <source>
        <dbReference type="Pfam" id="PF03372"/>
    </source>
</evidence>
<reference evidence="4 5" key="1">
    <citation type="submission" date="2018-09" db="EMBL/GenBank/DDBJ databases">
        <title>Sphingomonas sp. DAC4.</title>
        <authorList>
            <person name="Seo T."/>
        </authorList>
    </citation>
    <scope>NUCLEOTIDE SEQUENCE [LARGE SCALE GENOMIC DNA]</scope>
    <source>
        <strain evidence="4 5">DAC4</strain>
    </source>
</reference>
<evidence type="ECO:0000313" key="5">
    <source>
        <dbReference type="Proteomes" id="UP000285023"/>
    </source>
</evidence>
<gene>
    <name evidence="4" type="ORF">D3M59_10285</name>
</gene>
<accession>A0A418PZF5</accession>
<dbReference type="AlphaFoldDB" id="A0A418PZF5"/>
<keyword evidence="2" id="KW-0472">Membrane</keyword>
<dbReference type="Pfam" id="PF03372">
    <property type="entry name" value="Exo_endo_phos"/>
    <property type="match status" value="1"/>
</dbReference>
<feature type="domain" description="Endonuclease/exonuclease/phosphatase" evidence="3">
    <location>
        <begin position="120"/>
        <end position="322"/>
    </location>
</feature>
<name>A0A418PZF5_9SPHN</name>
<dbReference type="Proteomes" id="UP000285023">
    <property type="component" value="Unassembled WGS sequence"/>
</dbReference>
<dbReference type="GO" id="GO:0006506">
    <property type="term" value="P:GPI anchor biosynthetic process"/>
    <property type="evidence" value="ECO:0007669"/>
    <property type="project" value="TreeGrafter"/>
</dbReference>
<dbReference type="InterPro" id="IPR051916">
    <property type="entry name" value="GPI-anchor_lipid_remodeler"/>
</dbReference>
<keyword evidence="2" id="KW-0812">Transmembrane</keyword>
<dbReference type="GO" id="GO:0016020">
    <property type="term" value="C:membrane"/>
    <property type="evidence" value="ECO:0007669"/>
    <property type="project" value="GOC"/>
</dbReference>
<keyword evidence="2" id="KW-1133">Transmembrane helix</keyword>
<evidence type="ECO:0000313" key="4">
    <source>
        <dbReference type="EMBL" id="RIX27419.1"/>
    </source>
</evidence>
<comment type="caution">
    <text evidence="4">The sequence shown here is derived from an EMBL/GenBank/DDBJ whole genome shotgun (WGS) entry which is preliminary data.</text>
</comment>